<dbReference type="SUPFAM" id="SSF88659">
    <property type="entry name" value="Sigma3 and sigma4 domains of RNA polymerase sigma factors"/>
    <property type="match status" value="1"/>
</dbReference>
<dbReference type="Pfam" id="PF02001">
    <property type="entry name" value="DUF134"/>
    <property type="match status" value="1"/>
</dbReference>
<organism evidence="3">
    <name type="scientific">Acididesulfobacillus acetoxydans</name>
    <dbReference type="NCBI Taxonomy" id="1561005"/>
    <lineage>
        <taxon>Bacteria</taxon>
        <taxon>Bacillati</taxon>
        <taxon>Bacillota</taxon>
        <taxon>Clostridia</taxon>
        <taxon>Eubacteriales</taxon>
        <taxon>Peptococcaceae</taxon>
        <taxon>Acididesulfobacillus</taxon>
    </lineage>
</organism>
<dbReference type="KEGG" id="aacx:DEACI_1089"/>
<accession>A0A8S0XAV5</accession>
<dbReference type="Gene3D" id="1.10.10.10">
    <property type="entry name" value="Winged helix-like DNA-binding domain superfamily/Winged helix DNA-binding domain"/>
    <property type="match status" value="1"/>
</dbReference>
<reference evidence="4" key="1">
    <citation type="submission" date="2014-11" db="EMBL/GenBank/DDBJ databases">
        <authorList>
            <person name="Hornung B.V."/>
        </authorList>
    </citation>
    <scope>NUCLEOTIDE SEQUENCE</scope>
    <source>
        <strain evidence="4">INE</strain>
    </source>
</reference>
<dbReference type="InterPro" id="IPR036388">
    <property type="entry name" value="WH-like_DNA-bd_sf"/>
</dbReference>
<dbReference type="InterPro" id="IPR002852">
    <property type="entry name" value="UPF0251"/>
</dbReference>
<dbReference type="EMBL" id="CDGJ01000032">
    <property type="protein sequence ID" value="CEJ06570.1"/>
    <property type="molecule type" value="Genomic_DNA"/>
</dbReference>
<keyword evidence="5" id="KW-1185">Reference proteome</keyword>
<dbReference type="RefSeq" id="WP_240984112.1">
    <property type="nucleotide sequence ID" value="NZ_CDGJ01000032.1"/>
</dbReference>
<evidence type="ECO:0000313" key="4">
    <source>
        <dbReference type="EMBL" id="CEJ06570.1"/>
    </source>
</evidence>
<dbReference type="HAMAP" id="MF_00674">
    <property type="entry name" value="UPF0251"/>
    <property type="match status" value="1"/>
</dbReference>
<dbReference type="EMBL" id="LR746496">
    <property type="protein sequence ID" value="CAA7600436.1"/>
    <property type="molecule type" value="Genomic_DNA"/>
</dbReference>
<dbReference type="PANTHER" id="PTHR37478:SF2">
    <property type="entry name" value="UPF0251 PROTEIN TK0562"/>
    <property type="match status" value="1"/>
</dbReference>
<gene>
    <name evidence="4" type="ORF">DEACI_1019</name>
    <name evidence="3" type="ORF">DEACI_1089</name>
</gene>
<evidence type="ECO:0000256" key="2">
    <source>
        <dbReference type="HAMAP-Rule" id="MF_00674"/>
    </source>
</evidence>
<proteinExistence type="inferred from homology"/>
<sequence>MPRPVKLRKVEYEYNNKYFAPCSKGNCRQSDEVQLNIEELEAMRLKDIQKYTQEECAGKMNVSRQTFQNILDRARQKVTAALIEERAIAVGGGNYTKNICSLVCRSCGNEMLAPFEQQDKKCRHCGSENVACQKEECNTQAGCELSIR</sequence>
<name>A0A8S0XAV5_9FIRM</name>
<dbReference type="Proteomes" id="UP000836597">
    <property type="component" value="Chromosome"/>
</dbReference>
<dbReference type="PANTHER" id="PTHR37478">
    <property type="match status" value="1"/>
</dbReference>
<dbReference type="Proteomes" id="UP001071230">
    <property type="component" value="Unassembled WGS sequence"/>
</dbReference>
<dbReference type="InterPro" id="IPR013324">
    <property type="entry name" value="RNA_pol_sigma_r3/r4-like"/>
</dbReference>
<comment type="similarity">
    <text evidence="1 2">Belongs to the UPF0251 family.</text>
</comment>
<dbReference type="AlphaFoldDB" id="A0A8S0XAV5"/>
<evidence type="ECO:0000256" key="1">
    <source>
        <dbReference type="ARBA" id="ARBA00009350"/>
    </source>
</evidence>
<protein>
    <recommendedName>
        <fullName evidence="2">UPF0251 protein DEACI_1019</fullName>
    </recommendedName>
</protein>
<reference evidence="3" key="2">
    <citation type="submission" date="2020-01" db="EMBL/GenBank/DDBJ databases">
        <authorList>
            <person name="Hornung B."/>
        </authorList>
    </citation>
    <scope>NUCLEOTIDE SEQUENCE</scope>
    <source>
        <strain evidence="3">PacBioINE</strain>
    </source>
</reference>
<evidence type="ECO:0000313" key="5">
    <source>
        <dbReference type="Proteomes" id="UP001071230"/>
    </source>
</evidence>
<evidence type="ECO:0000313" key="3">
    <source>
        <dbReference type="EMBL" id="CAA7600436.1"/>
    </source>
</evidence>